<name>A0AC61RWM8_9FIRM</name>
<reference evidence="1" key="1">
    <citation type="submission" date="2019-04" db="EMBL/GenBank/DDBJ databases">
        <title>Microbes associate with the intestines of laboratory mice.</title>
        <authorList>
            <person name="Navarre W."/>
            <person name="Wong E."/>
            <person name="Huang K."/>
            <person name="Tropini C."/>
            <person name="Ng K."/>
            <person name="Yu B."/>
        </authorList>
    </citation>
    <scope>NUCLEOTIDE SEQUENCE</scope>
    <source>
        <strain evidence="1">NM01_1-7b</strain>
    </source>
</reference>
<comment type="caution">
    <text evidence="1">The sequence shown here is derived from an EMBL/GenBank/DDBJ whole genome shotgun (WGS) entry which is preliminary data.</text>
</comment>
<evidence type="ECO:0000313" key="1">
    <source>
        <dbReference type="EMBL" id="TGY96011.1"/>
    </source>
</evidence>
<keyword evidence="1" id="KW-0645">Protease</keyword>
<organism evidence="1 2">
    <name type="scientific">Petralouisia muris</name>
    <dbReference type="NCBI Taxonomy" id="3032872"/>
    <lineage>
        <taxon>Bacteria</taxon>
        <taxon>Bacillati</taxon>
        <taxon>Bacillota</taxon>
        <taxon>Clostridia</taxon>
        <taxon>Lachnospirales</taxon>
        <taxon>Lachnospiraceae</taxon>
        <taxon>Petralouisia</taxon>
    </lineage>
</organism>
<sequence>MSENKSVNRVFLLTVVLYVGVSLAFSFLSVIVPAIGNMSTYVSILISQMLVFVPGFWYCRRLSRSQALAVQSGERDSGEGANGIRQFIPYRKINIATIVLVVVCTYLMYPLIIVLNAISMIFTTSGSAAVMDMMQGQNFFLSLLFTAVMPACVEEFLFRGVMFQTYKRSRMLPAILLTGFLFGCMHMNLNQFVYAFALGVYLAFLVEATGSIFSSMIAHFTLNATSVVMSFLLPVLYEMVGLEADMQVQAGGYASTMESGELLMFLIGITVWAIVAVGTTCGAVGIYIAICKINHRWEYVKQMFSGGTKKRMITVPLVIAVIICFGMMGMRIYIERMG</sequence>
<keyword evidence="1" id="KW-0482">Metalloprotease</keyword>
<evidence type="ECO:0000313" key="2">
    <source>
        <dbReference type="Proteomes" id="UP000304953"/>
    </source>
</evidence>
<keyword evidence="1" id="KW-0378">Hydrolase</keyword>
<dbReference type="Proteomes" id="UP000304953">
    <property type="component" value="Unassembled WGS sequence"/>
</dbReference>
<proteinExistence type="predicted"/>
<protein>
    <submittedName>
        <fullName evidence="1">CPBP family intramembrane metalloprotease</fullName>
    </submittedName>
</protein>
<gene>
    <name evidence="1" type="ORF">E5329_11885</name>
</gene>
<accession>A0AC61RWM8</accession>
<keyword evidence="2" id="KW-1185">Reference proteome</keyword>
<dbReference type="EMBL" id="SRYA01000021">
    <property type="protein sequence ID" value="TGY96011.1"/>
    <property type="molecule type" value="Genomic_DNA"/>
</dbReference>